<dbReference type="SUPFAM" id="SSF49464">
    <property type="entry name" value="Carboxypeptidase regulatory domain-like"/>
    <property type="match status" value="1"/>
</dbReference>
<comment type="caution">
    <text evidence="1">The sequence shown here is derived from an EMBL/GenBank/DDBJ whole genome shotgun (WGS) entry which is preliminary data.</text>
</comment>
<accession>A0A4R1BMD3</accession>
<keyword evidence="2" id="KW-1185">Reference proteome</keyword>
<dbReference type="AlphaFoldDB" id="A0A4R1BMD3"/>
<dbReference type="Pfam" id="PF13715">
    <property type="entry name" value="CarbopepD_reg_2"/>
    <property type="match status" value="1"/>
</dbReference>
<name>A0A4R1BMD3_9BACT</name>
<reference evidence="1 2" key="1">
    <citation type="submission" date="2019-03" db="EMBL/GenBank/DDBJ databases">
        <authorList>
            <person name="Kim M.K.M."/>
        </authorList>
    </citation>
    <scope>NUCLEOTIDE SEQUENCE [LARGE SCALE GENOMIC DNA]</scope>
    <source>
        <strain evidence="1 2">17J68-12</strain>
    </source>
</reference>
<dbReference type="InterPro" id="IPR008969">
    <property type="entry name" value="CarboxyPept-like_regulatory"/>
</dbReference>
<evidence type="ECO:0000313" key="1">
    <source>
        <dbReference type="EMBL" id="TCJ18603.1"/>
    </source>
</evidence>
<evidence type="ECO:0008006" key="3">
    <source>
        <dbReference type="Google" id="ProtNLM"/>
    </source>
</evidence>
<dbReference type="RefSeq" id="WP_131446951.1">
    <property type="nucleotide sequence ID" value="NZ_SJZI01000004.1"/>
</dbReference>
<protein>
    <recommendedName>
        <fullName evidence="3">Carboxypeptidase-like regulatory domain-containing protein</fullName>
    </recommendedName>
</protein>
<sequence length="235" mass="25953">MPAAPQLSIPRPCAESWEQMTPGAGGRHCANCRKTVVDFTAMTDAEVLRWLSEQRGTTCGRFHPDQLGRPLVKPRRSWPGLRYFFTFTLPALLLSLKAGAASRPGVIPVEVSPARPLPADTLPSPSPRILRGTVRNEQGEPIPFAIAVEAGTKNQVVADSAGNFEIKLQLRPEVAVWAQGYETVKVDCPKRYQERNIQLPQAGYLGEVVIIDLPARKKTRRELRKEKKAARKAGL</sequence>
<dbReference type="Proteomes" id="UP000295334">
    <property type="component" value="Unassembled WGS sequence"/>
</dbReference>
<dbReference type="EMBL" id="SJZI01000004">
    <property type="protein sequence ID" value="TCJ18603.1"/>
    <property type="molecule type" value="Genomic_DNA"/>
</dbReference>
<gene>
    <name evidence="1" type="ORF">EPD60_03630</name>
</gene>
<organism evidence="1 2">
    <name type="scientific">Flaviaesturariibacter flavus</name>
    <dbReference type="NCBI Taxonomy" id="2502780"/>
    <lineage>
        <taxon>Bacteria</taxon>
        <taxon>Pseudomonadati</taxon>
        <taxon>Bacteroidota</taxon>
        <taxon>Chitinophagia</taxon>
        <taxon>Chitinophagales</taxon>
        <taxon>Chitinophagaceae</taxon>
        <taxon>Flaviaestuariibacter</taxon>
    </lineage>
</organism>
<dbReference type="OrthoDB" id="7432683at2"/>
<evidence type="ECO:0000313" key="2">
    <source>
        <dbReference type="Proteomes" id="UP000295334"/>
    </source>
</evidence>
<proteinExistence type="predicted"/>